<comment type="similarity">
    <text evidence="1">Belongs to the TelA family.</text>
</comment>
<organism evidence="2 3">
    <name type="scientific">Vibrio rotiferianus</name>
    <dbReference type="NCBI Taxonomy" id="190895"/>
    <lineage>
        <taxon>Bacteria</taxon>
        <taxon>Pseudomonadati</taxon>
        <taxon>Pseudomonadota</taxon>
        <taxon>Gammaproteobacteria</taxon>
        <taxon>Vibrionales</taxon>
        <taxon>Vibrionaceae</taxon>
        <taxon>Vibrio</taxon>
    </lineage>
</organism>
<accession>A0A510IJ05</accession>
<dbReference type="PANTHER" id="PTHR38432">
    <property type="entry name" value="TELA-LIKE PROTEIN SAOUHSC_01408"/>
    <property type="match status" value="1"/>
</dbReference>
<sequence>MSTDSTSVSMDMQTQETLNNVELKPEVQLKAKEFVQSLTAIKPQDLDSQLDANTQAKALGSPVESNLNKMSKLLQQPMSVLISDAESGGDVAVGLLELEAVARDIDPNNFNFTELSGFRQFLSYLGVPTPLRTWISKFSSAESVIKSIEQGLLDGKNQLERDNTTLREDQKNYRQQMFLLDDHIAFAGEVVKLIGEQVESEANPEKKRFLQEEILFSLTQRHQDLLTSKAIYTQGFVTSQFVIRTNEELVRSVDRAIKHTLTALGIASSLAIALQRQKKVIAAIDSAKQVTEDMITQISEQLLTQGVAVLNQSQEPYIQVEVMKRAFDNTINAIDDVSKFRVEALGKMKSEVAALQDMTNQMDKEVHRLEEGEQQRSQFHVEL</sequence>
<dbReference type="Pfam" id="PF05816">
    <property type="entry name" value="TelA"/>
    <property type="match status" value="1"/>
</dbReference>
<name>A0A510IJ05_9VIBR</name>
<proteinExistence type="inferred from homology"/>
<evidence type="ECO:0000313" key="2">
    <source>
        <dbReference type="EMBL" id="BBL92406.1"/>
    </source>
</evidence>
<gene>
    <name evidence="2" type="ORF">VroAM7_50590</name>
</gene>
<dbReference type="AlphaFoldDB" id="A0A510IJ05"/>
<geneLocation type="plasmid" evidence="3">
    <name>pam7 dna</name>
</geneLocation>
<dbReference type="PANTHER" id="PTHR38432:SF1">
    <property type="entry name" value="TELA-LIKE PROTEIN SAOUHSC_01408"/>
    <property type="match status" value="1"/>
</dbReference>
<keyword evidence="2" id="KW-0614">Plasmid</keyword>
<dbReference type="InterPro" id="IPR008863">
    <property type="entry name" value="Toxic_anion-R_TelA"/>
</dbReference>
<protein>
    <submittedName>
        <fullName evidence="2">Toxic anion resistance protein</fullName>
    </submittedName>
</protein>
<dbReference type="EMBL" id="AP019800">
    <property type="protein sequence ID" value="BBL92406.1"/>
    <property type="molecule type" value="Genomic_DNA"/>
</dbReference>
<evidence type="ECO:0000313" key="3">
    <source>
        <dbReference type="Proteomes" id="UP000315115"/>
    </source>
</evidence>
<dbReference type="RefSeq" id="WP_143694359.1">
    <property type="nucleotide sequence ID" value="NZ_AP019800.1"/>
</dbReference>
<evidence type="ECO:0000256" key="1">
    <source>
        <dbReference type="ARBA" id="ARBA00005541"/>
    </source>
</evidence>
<reference evidence="3" key="1">
    <citation type="submission" date="2019-07" db="EMBL/GenBank/DDBJ databases">
        <title>Complete Genome Sequences of Vibrion rotiferianus strain AM7.</title>
        <authorList>
            <person name="Miyazaki K."/>
            <person name="Wiseschart A."/>
            <person name="Pootanakit K."/>
            <person name="Ishimori K."/>
            <person name="Kitahara K."/>
        </authorList>
    </citation>
    <scope>NUCLEOTIDE SEQUENCE [LARGE SCALE GENOMIC DNA]</scope>
    <source>
        <strain evidence="3">AM7</strain>
        <plasmid evidence="3">pam7 dna</plasmid>
    </source>
</reference>
<dbReference type="Proteomes" id="UP000315115">
    <property type="component" value="Plasmid pAM7"/>
</dbReference>